<dbReference type="OrthoDB" id="10051515at2759"/>
<reference evidence="1 2" key="1">
    <citation type="journal article" date="2013" name="Nature">
        <title>Insights into bilaterian evolution from three spiralian genomes.</title>
        <authorList>
            <person name="Simakov O."/>
            <person name="Marletaz F."/>
            <person name="Cho S.J."/>
            <person name="Edsinger-Gonzales E."/>
            <person name="Havlak P."/>
            <person name="Hellsten U."/>
            <person name="Kuo D.H."/>
            <person name="Larsson T."/>
            <person name="Lv J."/>
            <person name="Arendt D."/>
            <person name="Savage R."/>
            <person name="Osoegawa K."/>
            <person name="de Jong P."/>
            <person name="Grimwood J."/>
            <person name="Chapman J.A."/>
            <person name="Shapiro H."/>
            <person name="Aerts A."/>
            <person name="Otillar R.P."/>
            <person name="Terry A.Y."/>
            <person name="Boore J.L."/>
            <person name="Grigoriev I.V."/>
            <person name="Lindberg D.R."/>
            <person name="Seaver E.C."/>
            <person name="Weisblat D.A."/>
            <person name="Putnam N.H."/>
            <person name="Rokhsar D.S."/>
        </authorList>
    </citation>
    <scope>NUCLEOTIDE SEQUENCE [LARGE SCALE GENOMIC DNA]</scope>
</reference>
<dbReference type="AlphaFoldDB" id="V4A5R8"/>
<dbReference type="KEGG" id="lgi:LOTGIDRAFT_165406"/>
<dbReference type="EMBL" id="KB202656">
    <property type="protein sequence ID" value="ESO88621.1"/>
    <property type="molecule type" value="Genomic_DNA"/>
</dbReference>
<protein>
    <recommendedName>
        <fullName evidence="3">DDE Tnp4 domain-containing protein</fullName>
    </recommendedName>
</protein>
<proteinExistence type="predicted"/>
<dbReference type="Proteomes" id="UP000030746">
    <property type="component" value="Unassembled WGS sequence"/>
</dbReference>
<dbReference type="RefSeq" id="XP_009060669.1">
    <property type="nucleotide sequence ID" value="XM_009062421.1"/>
</dbReference>
<name>V4A5R8_LOTGI</name>
<accession>V4A5R8</accession>
<evidence type="ECO:0000313" key="1">
    <source>
        <dbReference type="EMBL" id="ESO88621.1"/>
    </source>
</evidence>
<evidence type="ECO:0008006" key="3">
    <source>
        <dbReference type="Google" id="ProtNLM"/>
    </source>
</evidence>
<organism evidence="1 2">
    <name type="scientific">Lottia gigantea</name>
    <name type="common">Giant owl limpet</name>
    <dbReference type="NCBI Taxonomy" id="225164"/>
    <lineage>
        <taxon>Eukaryota</taxon>
        <taxon>Metazoa</taxon>
        <taxon>Spiralia</taxon>
        <taxon>Lophotrochozoa</taxon>
        <taxon>Mollusca</taxon>
        <taxon>Gastropoda</taxon>
        <taxon>Patellogastropoda</taxon>
        <taxon>Lottioidea</taxon>
        <taxon>Lottiidae</taxon>
        <taxon>Lottia</taxon>
    </lineage>
</organism>
<evidence type="ECO:0000313" key="2">
    <source>
        <dbReference type="Proteomes" id="UP000030746"/>
    </source>
</evidence>
<sequence length="180" mass="20866">MPPKKSSKFHLKWRPHFRIIEQTSPVNFRIRNQLTGKTRFVHGENLRAAFPDSWNEDRPISKLPKPKVIETTGTRQQPLRYAKLLSRFPMRYMDSRKSEDNEKDLFPKYHVDGDVNYKFTFIDVWCNGRIADGGVFANCALSAAMEGDKLAVPPARIFKGREKEVPYVVLADDAFPLRKI</sequence>
<dbReference type="CTD" id="20240037"/>
<gene>
    <name evidence="1" type="ORF">LOTGIDRAFT_165406</name>
</gene>
<keyword evidence="2" id="KW-1185">Reference proteome</keyword>
<dbReference type="GeneID" id="20240037"/>
<dbReference type="HOGENOM" id="CLU_1497913_0_0_1"/>